<sequence>MLHLPLSSSDLSQEESIGQIIDAVIALKKVSDDVFSRLESRSRSIQMRIEEMTKRTEVVKKKVEQIPMMKTSVTIWSSSRFPGEEKMERNTVFDSYGTLPSTAEDESLSHSLLLSSRISTPLDLRREMEEKKHFFVPSALLPKKKEYPLPVRNRNEDRLDSLGSFDCGKLGYGDEIARKDEEEAKKRRRERERRAKEDKVSSSEQEDGRSLLYGPSRLFQSNNGESSGLAYHIGGLLQNVEDLDLPNILPDLPGVASDLTFDSVSFLHSPFDSFLNSLPSTIDGETKNEKDTKVGTVPPPPPPHPSQLPIGIASPPPPSTPPPLSSTVPPPPPPPPPSLLSPSAPPAPPPPPPPPPSMMSPSTPTVSPNGGDARSSLMDAIRKAGGTKNAKLRSSAIEGKSGGKQLEEMEDKTSAIGKKSDGGGDLMSSLAKALEARRKVMTGKDSSAAPIGRKKSSISGVMGRISELIPPPPDDGEDDDDSTEEW</sequence>
<feature type="compositionally biased region" description="Acidic residues" evidence="3">
    <location>
        <begin position="474"/>
        <end position="486"/>
    </location>
</feature>
<keyword evidence="2" id="KW-0009">Actin-binding</keyword>
<evidence type="ECO:0000256" key="1">
    <source>
        <dbReference type="ARBA" id="ARBA00005602"/>
    </source>
</evidence>
<dbReference type="EnsemblMetazoa" id="PPA46781.1">
    <property type="protein sequence ID" value="PPA46781.1"/>
    <property type="gene ID" value="WBGene00304560"/>
</dbReference>
<gene>
    <name evidence="5" type="primary">WBGene00304560</name>
</gene>
<evidence type="ECO:0000313" key="5">
    <source>
        <dbReference type="EnsemblMetazoa" id="PPA46781.1"/>
    </source>
</evidence>
<reference evidence="6" key="1">
    <citation type="journal article" date="2008" name="Nat. Genet.">
        <title>The Pristionchus pacificus genome provides a unique perspective on nematode lifestyle and parasitism.</title>
        <authorList>
            <person name="Dieterich C."/>
            <person name="Clifton S.W."/>
            <person name="Schuster L.N."/>
            <person name="Chinwalla A."/>
            <person name="Delehaunty K."/>
            <person name="Dinkelacker I."/>
            <person name="Fulton L."/>
            <person name="Fulton R."/>
            <person name="Godfrey J."/>
            <person name="Minx P."/>
            <person name="Mitreva M."/>
            <person name="Roeseler W."/>
            <person name="Tian H."/>
            <person name="Witte H."/>
            <person name="Yang S.P."/>
            <person name="Wilson R.K."/>
            <person name="Sommer R.J."/>
        </authorList>
    </citation>
    <scope>NUCLEOTIDE SEQUENCE [LARGE SCALE GENOMIC DNA]</scope>
    <source>
        <strain evidence="6">PS312</strain>
    </source>
</reference>
<feature type="region of interest" description="Disordered" evidence="3">
    <location>
        <begin position="441"/>
        <end position="486"/>
    </location>
</feature>
<dbReference type="PANTHER" id="PTHR23331">
    <property type="entry name" value="CXYORF1"/>
    <property type="match status" value="1"/>
</dbReference>
<dbReference type="GO" id="GO:0005769">
    <property type="term" value="C:early endosome"/>
    <property type="evidence" value="ECO:0000318"/>
    <property type="project" value="GO_Central"/>
</dbReference>
<evidence type="ECO:0000313" key="6">
    <source>
        <dbReference type="Proteomes" id="UP000005239"/>
    </source>
</evidence>
<dbReference type="GO" id="GO:0034314">
    <property type="term" value="P:Arp2/3 complex-mediated actin nucleation"/>
    <property type="evidence" value="ECO:0000318"/>
    <property type="project" value="GO_Central"/>
</dbReference>
<dbReference type="GO" id="GO:0043015">
    <property type="term" value="F:gamma-tubulin binding"/>
    <property type="evidence" value="ECO:0000318"/>
    <property type="project" value="GO_Central"/>
</dbReference>
<feature type="region of interest" description="Disordered" evidence="3">
    <location>
        <begin position="274"/>
        <end position="425"/>
    </location>
</feature>
<dbReference type="InterPro" id="IPR021854">
    <property type="entry name" value="WASH1_WAHD"/>
</dbReference>
<feature type="compositionally biased region" description="Low complexity" evidence="3">
    <location>
        <begin position="359"/>
        <end position="368"/>
    </location>
</feature>
<protein>
    <recommendedName>
        <fullName evidence="4">WH2 domain-containing protein</fullName>
    </recommendedName>
</protein>
<evidence type="ECO:0000259" key="4">
    <source>
        <dbReference type="PROSITE" id="PS51082"/>
    </source>
</evidence>
<reference evidence="5" key="2">
    <citation type="submission" date="2022-06" db="UniProtKB">
        <authorList>
            <consortium name="EnsemblMetazoa"/>
        </authorList>
    </citation>
    <scope>IDENTIFICATION</scope>
    <source>
        <strain evidence="5">PS312</strain>
    </source>
</reference>
<proteinExistence type="inferred from homology"/>
<dbReference type="Pfam" id="PF11945">
    <property type="entry name" value="WASH_WAHD"/>
    <property type="match status" value="1"/>
</dbReference>
<dbReference type="AlphaFoldDB" id="A0A8R1ZBW6"/>
<keyword evidence="6" id="KW-1185">Reference proteome</keyword>
<feature type="compositionally biased region" description="Pro residues" evidence="3">
    <location>
        <begin position="314"/>
        <end position="358"/>
    </location>
</feature>
<dbReference type="GO" id="GO:0003779">
    <property type="term" value="F:actin binding"/>
    <property type="evidence" value="ECO:0007669"/>
    <property type="project" value="UniProtKB-KW"/>
</dbReference>
<feature type="compositionally biased region" description="Basic and acidic residues" evidence="3">
    <location>
        <begin position="405"/>
        <end position="422"/>
    </location>
</feature>
<dbReference type="GO" id="GO:0005829">
    <property type="term" value="C:cytosol"/>
    <property type="evidence" value="ECO:0007669"/>
    <property type="project" value="GOC"/>
</dbReference>
<dbReference type="GO" id="GO:0042147">
    <property type="term" value="P:retrograde transport, endosome to Golgi"/>
    <property type="evidence" value="ECO:0000318"/>
    <property type="project" value="GO_Central"/>
</dbReference>
<dbReference type="GO" id="GO:0071203">
    <property type="term" value="C:WASH complex"/>
    <property type="evidence" value="ECO:0000318"/>
    <property type="project" value="GO_Central"/>
</dbReference>
<dbReference type="InterPro" id="IPR003124">
    <property type="entry name" value="WH2_dom"/>
</dbReference>
<dbReference type="GO" id="GO:0006887">
    <property type="term" value="P:exocytosis"/>
    <property type="evidence" value="ECO:0000318"/>
    <property type="project" value="GO_Central"/>
</dbReference>
<feature type="compositionally biased region" description="Basic and acidic residues" evidence="3">
    <location>
        <begin position="192"/>
        <end position="209"/>
    </location>
</feature>
<comment type="similarity">
    <text evidence="1">Belongs to the WASH1 family.</text>
</comment>
<dbReference type="OrthoDB" id="307871at2759"/>
<name>A0A8R1ZBW6_PRIPA</name>
<dbReference type="GO" id="GO:0032456">
    <property type="term" value="P:endocytic recycling"/>
    <property type="evidence" value="ECO:0000318"/>
    <property type="project" value="GO_Central"/>
</dbReference>
<evidence type="ECO:0000256" key="3">
    <source>
        <dbReference type="SAM" id="MobiDB-lite"/>
    </source>
</evidence>
<dbReference type="InterPro" id="IPR028290">
    <property type="entry name" value="WASH1"/>
</dbReference>
<evidence type="ECO:0000256" key="2">
    <source>
        <dbReference type="ARBA" id="ARBA00023203"/>
    </source>
</evidence>
<dbReference type="PANTHER" id="PTHR23331:SF1">
    <property type="entry name" value="WASH COMPLEX SUBUNIT 1"/>
    <property type="match status" value="1"/>
</dbReference>
<dbReference type="GO" id="GO:0043014">
    <property type="term" value="F:alpha-tubulin binding"/>
    <property type="evidence" value="ECO:0000318"/>
    <property type="project" value="GO_Central"/>
</dbReference>
<feature type="region of interest" description="Disordered" evidence="3">
    <location>
        <begin position="182"/>
        <end position="219"/>
    </location>
</feature>
<feature type="compositionally biased region" description="Pro residues" evidence="3">
    <location>
        <begin position="297"/>
        <end position="306"/>
    </location>
</feature>
<organism evidence="5 6">
    <name type="scientific">Pristionchus pacificus</name>
    <name type="common">Parasitic nematode worm</name>
    <dbReference type="NCBI Taxonomy" id="54126"/>
    <lineage>
        <taxon>Eukaryota</taxon>
        <taxon>Metazoa</taxon>
        <taxon>Ecdysozoa</taxon>
        <taxon>Nematoda</taxon>
        <taxon>Chromadorea</taxon>
        <taxon>Rhabditida</taxon>
        <taxon>Rhabditina</taxon>
        <taxon>Diplogasteromorpha</taxon>
        <taxon>Diplogasteroidea</taxon>
        <taxon>Neodiplogasteridae</taxon>
        <taxon>Pristionchus</taxon>
    </lineage>
</organism>
<dbReference type="GO" id="GO:0055037">
    <property type="term" value="C:recycling endosome"/>
    <property type="evidence" value="ECO:0000318"/>
    <property type="project" value="GO_Central"/>
</dbReference>
<dbReference type="PROSITE" id="PS51082">
    <property type="entry name" value="WH2"/>
    <property type="match status" value="1"/>
</dbReference>
<feature type="domain" description="WH2" evidence="4">
    <location>
        <begin position="373"/>
        <end position="395"/>
    </location>
</feature>
<accession>A0A8R1ZBW6</accession>
<dbReference type="Proteomes" id="UP000005239">
    <property type="component" value="Unassembled WGS sequence"/>
</dbReference>
<feature type="compositionally biased region" description="Basic and acidic residues" evidence="3">
    <location>
        <begin position="284"/>
        <end position="293"/>
    </location>
</feature>